<organism evidence="3 4">
    <name type="scientific">Helobdella robusta</name>
    <name type="common">Californian leech</name>
    <dbReference type="NCBI Taxonomy" id="6412"/>
    <lineage>
        <taxon>Eukaryota</taxon>
        <taxon>Metazoa</taxon>
        <taxon>Spiralia</taxon>
        <taxon>Lophotrochozoa</taxon>
        <taxon>Annelida</taxon>
        <taxon>Clitellata</taxon>
        <taxon>Hirudinea</taxon>
        <taxon>Rhynchobdellida</taxon>
        <taxon>Glossiphoniidae</taxon>
        <taxon>Helobdella</taxon>
    </lineage>
</organism>
<gene>
    <name evidence="3" type="primary">20202858</name>
    <name evidence="2" type="ORF">HELRODRAFT_169503</name>
</gene>
<dbReference type="EnsemblMetazoa" id="HelroT169503">
    <property type="protein sequence ID" value="HelroP169503"/>
    <property type="gene ID" value="HelroG169503"/>
</dbReference>
<evidence type="ECO:0000256" key="1">
    <source>
        <dbReference type="SAM" id="MobiDB-lite"/>
    </source>
</evidence>
<dbReference type="EMBL" id="AMQM01003296">
    <property type="status" value="NOT_ANNOTATED_CDS"/>
    <property type="molecule type" value="Genomic_DNA"/>
</dbReference>
<feature type="region of interest" description="Disordered" evidence="1">
    <location>
        <begin position="120"/>
        <end position="143"/>
    </location>
</feature>
<name>T1F208_HELRO</name>
<dbReference type="CTD" id="20202858"/>
<accession>T1F208</accession>
<dbReference type="AlphaFoldDB" id="T1F208"/>
<dbReference type="InParanoid" id="T1F208"/>
<dbReference type="HOGENOM" id="CLU_1808278_0_0_1"/>
<evidence type="ECO:0000313" key="2">
    <source>
        <dbReference type="EMBL" id="ESO08623.1"/>
    </source>
</evidence>
<dbReference type="EMBL" id="AMQM01003295">
    <property type="status" value="NOT_ANNOTATED_CDS"/>
    <property type="molecule type" value="Genomic_DNA"/>
</dbReference>
<dbReference type="GeneID" id="20202858"/>
<feature type="compositionally biased region" description="Basic and acidic residues" evidence="1">
    <location>
        <begin position="134"/>
        <end position="143"/>
    </location>
</feature>
<protein>
    <submittedName>
        <fullName evidence="2 3">Uncharacterized protein</fullName>
    </submittedName>
</protein>
<dbReference type="KEGG" id="hro:HELRODRAFT_169503"/>
<evidence type="ECO:0000313" key="3">
    <source>
        <dbReference type="EnsemblMetazoa" id="HelroP169503"/>
    </source>
</evidence>
<keyword evidence="4" id="KW-1185">Reference proteome</keyword>
<sequence length="143" mass="16364">MCTHQNINHMKRLQVSPRTFIENLLYGCGVNGKESAVDDWHGDDDARLRKYGCNIGRTYLVGVSSKRGSFTGMFKRDSATCLQGDGCWVVIYGAAMFFSLSPNNSSNRMRRMRMDTMFQRDAPHSSRDQLIPRSEMHQKTFVE</sequence>
<dbReference type="EMBL" id="KB096080">
    <property type="protein sequence ID" value="ESO08623.1"/>
    <property type="molecule type" value="Genomic_DNA"/>
</dbReference>
<evidence type="ECO:0000313" key="4">
    <source>
        <dbReference type="Proteomes" id="UP000015101"/>
    </source>
</evidence>
<dbReference type="RefSeq" id="XP_009013553.1">
    <property type="nucleotide sequence ID" value="XM_009015305.1"/>
</dbReference>
<reference evidence="2 4" key="2">
    <citation type="journal article" date="2013" name="Nature">
        <title>Insights into bilaterian evolution from three spiralian genomes.</title>
        <authorList>
            <person name="Simakov O."/>
            <person name="Marletaz F."/>
            <person name="Cho S.J."/>
            <person name="Edsinger-Gonzales E."/>
            <person name="Havlak P."/>
            <person name="Hellsten U."/>
            <person name="Kuo D.H."/>
            <person name="Larsson T."/>
            <person name="Lv J."/>
            <person name="Arendt D."/>
            <person name="Savage R."/>
            <person name="Osoegawa K."/>
            <person name="de Jong P."/>
            <person name="Grimwood J."/>
            <person name="Chapman J.A."/>
            <person name="Shapiro H."/>
            <person name="Aerts A."/>
            <person name="Otillar R.P."/>
            <person name="Terry A.Y."/>
            <person name="Boore J.L."/>
            <person name="Grigoriev I.V."/>
            <person name="Lindberg D.R."/>
            <person name="Seaver E.C."/>
            <person name="Weisblat D.A."/>
            <person name="Putnam N.H."/>
            <person name="Rokhsar D.S."/>
        </authorList>
    </citation>
    <scope>NUCLEOTIDE SEQUENCE</scope>
</reference>
<reference evidence="3" key="3">
    <citation type="submission" date="2015-06" db="UniProtKB">
        <authorList>
            <consortium name="EnsemblMetazoa"/>
        </authorList>
    </citation>
    <scope>IDENTIFICATION</scope>
</reference>
<proteinExistence type="predicted"/>
<reference evidence="4" key="1">
    <citation type="submission" date="2012-12" db="EMBL/GenBank/DDBJ databases">
        <authorList>
            <person name="Hellsten U."/>
            <person name="Grimwood J."/>
            <person name="Chapman J.A."/>
            <person name="Shapiro H."/>
            <person name="Aerts A."/>
            <person name="Otillar R.P."/>
            <person name="Terry A.Y."/>
            <person name="Boore J.L."/>
            <person name="Simakov O."/>
            <person name="Marletaz F."/>
            <person name="Cho S.-J."/>
            <person name="Edsinger-Gonzales E."/>
            <person name="Havlak P."/>
            <person name="Kuo D.-H."/>
            <person name="Larsson T."/>
            <person name="Lv J."/>
            <person name="Arendt D."/>
            <person name="Savage R."/>
            <person name="Osoegawa K."/>
            <person name="de Jong P."/>
            <person name="Lindberg D.R."/>
            <person name="Seaver E.C."/>
            <person name="Weisblat D.A."/>
            <person name="Putnam N.H."/>
            <person name="Grigoriev I.V."/>
            <person name="Rokhsar D.S."/>
        </authorList>
    </citation>
    <scope>NUCLEOTIDE SEQUENCE</scope>
</reference>
<dbReference type="Proteomes" id="UP000015101">
    <property type="component" value="Unassembled WGS sequence"/>
</dbReference>